<evidence type="ECO:0000256" key="4">
    <source>
        <dbReference type="ARBA" id="ARBA00023163"/>
    </source>
</evidence>
<evidence type="ECO:0000259" key="7">
    <source>
        <dbReference type="PROSITE" id="PS50888"/>
    </source>
</evidence>
<dbReference type="InterPro" id="IPR011598">
    <property type="entry name" value="bHLH_dom"/>
</dbReference>
<evidence type="ECO:0000313" key="9">
    <source>
        <dbReference type="RefSeq" id="XP_007441089.2"/>
    </source>
</evidence>
<dbReference type="Proteomes" id="UP000695026">
    <property type="component" value="Unplaced"/>
</dbReference>
<dbReference type="PANTHER" id="PTHR11723:SF17">
    <property type="entry name" value="PROTEIN EXTRA-MACROCHAETAE"/>
    <property type="match status" value="1"/>
</dbReference>
<proteinExistence type="predicted"/>
<dbReference type="GO" id="GO:0005737">
    <property type="term" value="C:cytoplasm"/>
    <property type="evidence" value="ECO:0007669"/>
    <property type="project" value="InterPro"/>
</dbReference>
<comment type="subcellular location">
    <subcellularLocation>
        <location evidence="1">Nucleus</location>
    </subcellularLocation>
</comment>
<dbReference type="GO" id="GO:0032922">
    <property type="term" value="P:circadian regulation of gene expression"/>
    <property type="evidence" value="ECO:0007669"/>
    <property type="project" value="TreeGrafter"/>
</dbReference>
<evidence type="ECO:0000256" key="6">
    <source>
        <dbReference type="SAM" id="MobiDB-lite"/>
    </source>
</evidence>
<dbReference type="GeneID" id="103050746"/>
<dbReference type="PANTHER" id="PTHR11723">
    <property type="entry name" value="DNA-BINDING PROTEIN INHIBITOR"/>
    <property type="match status" value="1"/>
</dbReference>
<dbReference type="CDD" id="cd19691">
    <property type="entry name" value="bHLH_dnHLH_ID1"/>
    <property type="match status" value="1"/>
</dbReference>
<accession>A0A9F2R9Y4</accession>
<dbReference type="OrthoDB" id="10047910at2759"/>
<evidence type="ECO:0000256" key="2">
    <source>
        <dbReference type="ARBA" id="ARBA00022491"/>
    </source>
</evidence>
<dbReference type="GO" id="GO:0005634">
    <property type="term" value="C:nucleus"/>
    <property type="evidence" value="ECO:0007669"/>
    <property type="project" value="UniProtKB-SubCell"/>
</dbReference>
<feature type="domain" description="BHLH" evidence="7">
    <location>
        <begin position="125"/>
        <end position="177"/>
    </location>
</feature>
<evidence type="ECO:0000256" key="5">
    <source>
        <dbReference type="ARBA" id="ARBA00023242"/>
    </source>
</evidence>
<gene>
    <name evidence="9" type="primary">LOC103050746</name>
</gene>
<keyword evidence="5" id="KW-0539">Nucleus</keyword>
<organism evidence="8 9">
    <name type="scientific">Python bivittatus</name>
    <name type="common">Burmese python</name>
    <name type="synonym">Python molurus bivittatus</name>
    <dbReference type="NCBI Taxonomy" id="176946"/>
    <lineage>
        <taxon>Eukaryota</taxon>
        <taxon>Metazoa</taxon>
        <taxon>Chordata</taxon>
        <taxon>Craniata</taxon>
        <taxon>Vertebrata</taxon>
        <taxon>Euteleostomi</taxon>
        <taxon>Lepidosauria</taxon>
        <taxon>Squamata</taxon>
        <taxon>Bifurcata</taxon>
        <taxon>Unidentata</taxon>
        <taxon>Episquamata</taxon>
        <taxon>Toxicofera</taxon>
        <taxon>Serpentes</taxon>
        <taxon>Henophidia</taxon>
        <taxon>Pythonidae</taxon>
        <taxon>Python</taxon>
    </lineage>
</organism>
<dbReference type="RefSeq" id="XP_007441089.2">
    <property type="nucleotide sequence ID" value="XM_007441027.3"/>
</dbReference>
<dbReference type="InterPro" id="IPR026052">
    <property type="entry name" value="DNA-bd_prot-inh"/>
</dbReference>
<dbReference type="InterPro" id="IPR036638">
    <property type="entry name" value="HLH_DNA-bd_sf"/>
</dbReference>
<feature type="region of interest" description="Disordered" evidence="6">
    <location>
        <begin position="109"/>
        <end position="129"/>
    </location>
</feature>
<keyword evidence="4" id="KW-0804">Transcription</keyword>
<dbReference type="Gene3D" id="4.10.280.10">
    <property type="entry name" value="Helix-loop-helix DNA-binding domain"/>
    <property type="match status" value="1"/>
</dbReference>
<dbReference type="GO" id="GO:0046983">
    <property type="term" value="F:protein dimerization activity"/>
    <property type="evidence" value="ECO:0007669"/>
    <property type="project" value="InterPro"/>
</dbReference>
<reference evidence="9" key="1">
    <citation type="submission" date="2025-08" db="UniProtKB">
        <authorList>
            <consortium name="RefSeq"/>
        </authorList>
    </citation>
    <scope>IDENTIFICATION</scope>
    <source>
        <tissue evidence="9">Liver</tissue>
    </source>
</reference>
<evidence type="ECO:0000256" key="3">
    <source>
        <dbReference type="ARBA" id="ARBA00023015"/>
    </source>
</evidence>
<dbReference type="GO" id="GO:0030154">
    <property type="term" value="P:cell differentiation"/>
    <property type="evidence" value="ECO:0007669"/>
    <property type="project" value="TreeGrafter"/>
</dbReference>
<dbReference type="PROSITE" id="PS50888">
    <property type="entry name" value="BHLH"/>
    <property type="match status" value="1"/>
</dbReference>
<dbReference type="AlphaFoldDB" id="A0A9F2R9Y4"/>
<feature type="region of interest" description="Disordered" evidence="6">
    <location>
        <begin position="1"/>
        <end position="33"/>
    </location>
</feature>
<keyword evidence="8" id="KW-1185">Reference proteome</keyword>
<protein>
    <submittedName>
        <fullName evidence="9">Uncharacterized protein LOC103050746</fullName>
    </submittedName>
</protein>
<keyword evidence="3" id="KW-0805">Transcription regulation</keyword>
<evidence type="ECO:0000313" key="8">
    <source>
        <dbReference type="Proteomes" id="UP000695026"/>
    </source>
</evidence>
<name>A0A9F2R9Y4_PYTBI</name>
<sequence length="319" mass="33367">MRAGSRAPLLPPPLSLASRQPVAPPRSPGGYKSRFSGAEAPLAAVGSFRVVLSAGAFPGGASRVVCSPAMKVVPAATPAMSPGPSCALKGVRLGAGGAGEPLPRCLSEQSVSLSRAGGPPPRGSPLGPEQAAAAASLLMDMKGCYSRLAALVPTLPRHRRVSKVEILQHVIDYIWDLQLELQDPLVTGAPPPRGGTSRPEPSLLALMLMTESCAVEDQFKPAEDPWKEDDIGTPPMAGEVGCFRGEVGALSPHSRFRRHGLDSRLKLGCSGGCNTMGTLVHHRRPWCLIPEGTNSTRIGLQSGTIQGFNVSMGQCFLFS</sequence>
<evidence type="ECO:0000256" key="1">
    <source>
        <dbReference type="ARBA" id="ARBA00004123"/>
    </source>
</evidence>
<dbReference type="SUPFAM" id="SSF47459">
    <property type="entry name" value="HLH, helix-loop-helix DNA-binding domain"/>
    <property type="match status" value="1"/>
</dbReference>
<dbReference type="KEGG" id="pbi:103050746"/>
<dbReference type="SMART" id="SM00353">
    <property type="entry name" value="HLH"/>
    <property type="match status" value="1"/>
</dbReference>
<dbReference type="Pfam" id="PF00010">
    <property type="entry name" value="HLH"/>
    <property type="match status" value="1"/>
</dbReference>
<keyword evidence="2" id="KW-0678">Repressor</keyword>
<dbReference type="GO" id="GO:0000122">
    <property type="term" value="P:negative regulation of transcription by RNA polymerase II"/>
    <property type="evidence" value="ECO:0007669"/>
    <property type="project" value="InterPro"/>
</dbReference>